<evidence type="ECO:0000313" key="3">
    <source>
        <dbReference type="Proteomes" id="UP000475862"/>
    </source>
</evidence>
<dbReference type="OrthoDB" id="6572669at2759"/>
<dbReference type="PANTHER" id="PTHR33936:SF24">
    <property type="entry name" value="C2H2-TYPE DOMAIN-CONTAINING PROTEIN"/>
    <property type="match status" value="1"/>
</dbReference>
<accession>A0A6G0SWU0</accession>
<dbReference type="Proteomes" id="UP000475862">
    <property type="component" value="Unassembled WGS sequence"/>
</dbReference>
<dbReference type="PANTHER" id="PTHR33936">
    <property type="entry name" value="PROTEIN CBG17840"/>
    <property type="match status" value="1"/>
</dbReference>
<dbReference type="InterPro" id="IPR013087">
    <property type="entry name" value="Znf_C2H2_type"/>
</dbReference>
<name>A0A6G0SWU0_APHGL</name>
<sequence length="198" mass="22991">MKVDVGPSEAVSDTILKQVNPPIESENKMVIPTSDIESDSVDFTPTIVKLLGRFPLLKLVEKIIHESGKINTEKTTIKCPYCEATFTLKKNMYAHCCNIHKIEHLSKRPKMSQCHICDVKFVNKKEHLCVKLNITVELEEIIFENLKEFETWKQKLDKETVLMYVLDTGVKKLFNGILKQYYFCHRLLNYRISANDLR</sequence>
<feature type="domain" description="C2H2-type" evidence="1">
    <location>
        <begin position="79"/>
        <end position="100"/>
    </location>
</feature>
<dbReference type="EMBL" id="VYZN01000940">
    <property type="protein sequence ID" value="KAE9522618.1"/>
    <property type="molecule type" value="Genomic_DNA"/>
</dbReference>
<protein>
    <recommendedName>
        <fullName evidence="1">C2H2-type domain-containing protein</fullName>
    </recommendedName>
</protein>
<evidence type="ECO:0000313" key="2">
    <source>
        <dbReference type="EMBL" id="KAE9522618.1"/>
    </source>
</evidence>
<keyword evidence="3" id="KW-1185">Reference proteome</keyword>
<dbReference type="InterPro" id="IPR052797">
    <property type="entry name" value="RegFact_GeneExpr_CellDeath"/>
</dbReference>
<comment type="caution">
    <text evidence="2">The sequence shown here is derived from an EMBL/GenBank/DDBJ whole genome shotgun (WGS) entry which is preliminary data.</text>
</comment>
<proteinExistence type="predicted"/>
<gene>
    <name evidence="2" type="ORF">AGLY_016981</name>
</gene>
<dbReference type="AlphaFoldDB" id="A0A6G0SWU0"/>
<dbReference type="PROSITE" id="PS00028">
    <property type="entry name" value="ZINC_FINGER_C2H2_1"/>
    <property type="match status" value="1"/>
</dbReference>
<evidence type="ECO:0000259" key="1">
    <source>
        <dbReference type="PROSITE" id="PS00028"/>
    </source>
</evidence>
<reference evidence="2 3" key="1">
    <citation type="submission" date="2019-08" db="EMBL/GenBank/DDBJ databases">
        <title>The genome of the soybean aphid Biotype 1, its phylome, world population structure and adaptation to the North American continent.</title>
        <authorList>
            <person name="Giordano R."/>
            <person name="Donthu R.K."/>
            <person name="Hernandez A.G."/>
            <person name="Wright C.L."/>
            <person name="Zimin A.V."/>
        </authorList>
    </citation>
    <scope>NUCLEOTIDE SEQUENCE [LARGE SCALE GENOMIC DNA]</scope>
    <source>
        <tissue evidence="2">Whole aphids</tissue>
    </source>
</reference>
<organism evidence="2 3">
    <name type="scientific">Aphis glycines</name>
    <name type="common">Soybean aphid</name>
    <dbReference type="NCBI Taxonomy" id="307491"/>
    <lineage>
        <taxon>Eukaryota</taxon>
        <taxon>Metazoa</taxon>
        <taxon>Ecdysozoa</taxon>
        <taxon>Arthropoda</taxon>
        <taxon>Hexapoda</taxon>
        <taxon>Insecta</taxon>
        <taxon>Pterygota</taxon>
        <taxon>Neoptera</taxon>
        <taxon>Paraneoptera</taxon>
        <taxon>Hemiptera</taxon>
        <taxon>Sternorrhyncha</taxon>
        <taxon>Aphidomorpha</taxon>
        <taxon>Aphidoidea</taxon>
        <taxon>Aphididae</taxon>
        <taxon>Aphidini</taxon>
        <taxon>Aphis</taxon>
        <taxon>Aphis</taxon>
    </lineage>
</organism>